<feature type="binding site" evidence="10">
    <location>
        <position position="78"/>
    </location>
    <ligand>
        <name>S-adenosyl-L-methionine</name>
        <dbReference type="ChEBI" id="CHEBI:59789"/>
    </ligand>
</feature>
<feature type="binding site" evidence="10">
    <location>
        <position position="30"/>
    </location>
    <ligand>
        <name>S-adenosyl-L-methionine</name>
        <dbReference type="ChEBI" id="CHEBI:59789"/>
    </ligand>
</feature>
<dbReference type="SUPFAM" id="SSF53335">
    <property type="entry name" value="S-adenosyl-L-methionine-dependent methyltransferases"/>
    <property type="match status" value="1"/>
</dbReference>
<evidence type="ECO:0000256" key="6">
    <source>
        <dbReference type="ARBA" id="ARBA00035020"/>
    </source>
</evidence>
<dbReference type="NCBIfam" id="TIGR00755">
    <property type="entry name" value="ksgA"/>
    <property type="match status" value="1"/>
</dbReference>
<dbReference type="OMA" id="GMFQKEV"/>
<organism evidence="13 14">
    <name type="scientific">Lucilia cuprina</name>
    <name type="common">Green bottle fly</name>
    <name type="synonym">Australian sheep blowfly</name>
    <dbReference type="NCBI Taxonomy" id="7375"/>
    <lineage>
        <taxon>Eukaryota</taxon>
        <taxon>Metazoa</taxon>
        <taxon>Ecdysozoa</taxon>
        <taxon>Arthropoda</taxon>
        <taxon>Hexapoda</taxon>
        <taxon>Insecta</taxon>
        <taxon>Pterygota</taxon>
        <taxon>Neoptera</taxon>
        <taxon>Endopterygota</taxon>
        <taxon>Diptera</taxon>
        <taxon>Brachycera</taxon>
        <taxon>Muscomorpha</taxon>
        <taxon>Oestroidea</taxon>
        <taxon>Calliphoridae</taxon>
        <taxon>Luciliinae</taxon>
        <taxon>Lucilia</taxon>
    </lineage>
</organism>
<dbReference type="Proteomes" id="UP000037069">
    <property type="component" value="Unassembled WGS sequence"/>
</dbReference>
<evidence type="ECO:0000256" key="7">
    <source>
        <dbReference type="ARBA" id="ARBA00046134"/>
    </source>
</evidence>
<dbReference type="EMBL" id="JRES01000370">
    <property type="protein sequence ID" value="KNC31889.1"/>
    <property type="molecule type" value="Genomic_DNA"/>
</dbReference>
<evidence type="ECO:0000313" key="13">
    <source>
        <dbReference type="EMBL" id="KNC31889.1"/>
    </source>
</evidence>
<feature type="domain" description="Ribosomal RNA adenine methylase transferase N-terminal" evidence="12">
    <location>
        <begin position="37"/>
        <end position="206"/>
    </location>
</feature>
<comment type="subunit">
    <text evidence="6">Part of the small subunit (SSU) processome, composed of more than 70 proteins and the RNA chaperone small nucleolar RNA (snoRNA) U3.</text>
</comment>
<evidence type="ECO:0000256" key="2">
    <source>
        <dbReference type="ARBA" id="ARBA00022603"/>
    </source>
</evidence>
<protein>
    <recommendedName>
        <fullName evidence="11">rRNA adenine N(6)-methyltransferase</fullName>
        <ecNumber evidence="11">2.1.1.-</ecNumber>
    </recommendedName>
</protein>
<keyword evidence="4 10" id="KW-0949">S-adenosyl-L-methionine</keyword>
<dbReference type="InterPro" id="IPR020598">
    <property type="entry name" value="rRNA_Ade_methylase_Trfase_N"/>
</dbReference>
<dbReference type="GO" id="GO:0052909">
    <property type="term" value="F:18S rRNA (adenine(1779)-N(6)/adenine(1780)-N(6))-dimethyltransferase activity"/>
    <property type="evidence" value="ECO:0007669"/>
    <property type="project" value="UniProtKB-EC"/>
</dbReference>
<feature type="binding site" evidence="10">
    <location>
        <position position="32"/>
    </location>
    <ligand>
        <name>S-adenosyl-L-methionine</name>
        <dbReference type="ChEBI" id="CHEBI:59789"/>
    </ligand>
</feature>
<comment type="catalytic activity">
    <reaction evidence="8">
        <text>adenosine(1779)/adenosine(1780) in 18S rRNA + 4 S-adenosyl-L-methionine = N(6)-dimethyladenosine(1779)/N(6)-dimethyladenosine(1780) in 18S rRNA + 4 S-adenosyl-L-homocysteine + 4 H(+)</text>
        <dbReference type="Rhea" id="RHEA:42780"/>
        <dbReference type="Rhea" id="RHEA-COMP:10234"/>
        <dbReference type="Rhea" id="RHEA-COMP:10236"/>
        <dbReference type="ChEBI" id="CHEBI:15378"/>
        <dbReference type="ChEBI" id="CHEBI:57856"/>
        <dbReference type="ChEBI" id="CHEBI:59789"/>
        <dbReference type="ChEBI" id="CHEBI:74411"/>
        <dbReference type="ChEBI" id="CHEBI:74493"/>
        <dbReference type="EC" id="2.1.1.183"/>
    </reaction>
</comment>
<name>A0A0L0CKB2_LUCCU</name>
<evidence type="ECO:0000313" key="14">
    <source>
        <dbReference type="Proteomes" id="UP000037069"/>
    </source>
</evidence>
<feature type="binding site" evidence="10">
    <location>
        <position position="57"/>
    </location>
    <ligand>
        <name>S-adenosyl-L-methionine</name>
        <dbReference type="ChEBI" id="CHEBI:59789"/>
    </ligand>
</feature>
<keyword evidence="5 10" id="KW-0694">RNA-binding</keyword>
<comment type="function">
    <text evidence="7">Specifically dimethylates two adjacent adenosines in the loop of a conserved hairpin near the 3'-end of 18S rRNA in the 40S particle. Involved in the pre-rRNA processing steps leading to small-subunit rRNA production independently of its RNA-modifying catalytic activity. Part of the small subunit (SSU) processome, first precursor of the small eukaryotic ribosomal subunit. During the assembly of the SSU processome in the nucleolus, many ribosome biogenesis factors, an RNA chaperone and ribosomal proteins associate with the nascent pre-rRNA and work in concert to generate RNA folding, modifications, rearrangements and cleavage as well as targeted degradation of pre-ribosomal RNA by the RNA exosome.</text>
</comment>
<evidence type="ECO:0000256" key="8">
    <source>
        <dbReference type="ARBA" id="ARBA00049478"/>
    </source>
</evidence>
<evidence type="ECO:0000259" key="12">
    <source>
        <dbReference type="SMART" id="SM00650"/>
    </source>
</evidence>
<dbReference type="PROSITE" id="PS01131">
    <property type="entry name" value="RRNA_A_DIMETH"/>
    <property type="match status" value="1"/>
</dbReference>
<dbReference type="AlphaFoldDB" id="A0A0L0CKB2"/>
<dbReference type="PANTHER" id="PTHR11727:SF7">
    <property type="entry name" value="DIMETHYLADENOSINE TRANSFERASE-RELATED"/>
    <property type="match status" value="1"/>
</dbReference>
<keyword evidence="1 11" id="KW-0698">rRNA processing</keyword>
<dbReference type="Gene3D" id="3.40.50.150">
    <property type="entry name" value="Vaccinia Virus protein VP39"/>
    <property type="match status" value="1"/>
</dbReference>
<keyword evidence="14" id="KW-1185">Reference proteome</keyword>
<comment type="similarity">
    <text evidence="9 10 11">Belongs to the class I-like SAM-binding methyltransferase superfamily. rRNA adenine N(6)-methyltransferase family.</text>
</comment>
<dbReference type="InterPro" id="IPR020596">
    <property type="entry name" value="rRNA_Ade_Mease_Trfase_CS"/>
</dbReference>
<dbReference type="InterPro" id="IPR029063">
    <property type="entry name" value="SAM-dependent_MTases_sf"/>
</dbReference>
<dbReference type="CDD" id="cd02440">
    <property type="entry name" value="AdoMet_MTases"/>
    <property type="match status" value="1"/>
</dbReference>
<dbReference type="STRING" id="7375.A0A0L0CKB2"/>
<dbReference type="FunFam" id="3.40.50.150:FF:000007">
    <property type="entry name" value="rRNA adenine N(6)-methyltransferase"/>
    <property type="match status" value="1"/>
</dbReference>
<proteinExistence type="inferred from homology"/>
<comment type="caution">
    <text evidence="13">The sequence shown here is derived from an EMBL/GenBank/DDBJ whole genome shotgun (WGS) entry which is preliminary data.</text>
</comment>
<feature type="binding site" evidence="10">
    <location>
        <position position="121"/>
    </location>
    <ligand>
        <name>S-adenosyl-L-methionine</name>
        <dbReference type="ChEBI" id="CHEBI:59789"/>
    </ligand>
</feature>
<evidence type="ECO:0000256" key="3">
    <source>
        <dbReference type="ARBA" id="ARBA00022679"/>
    </source>
</evidence>
<accession>A0A0L0CKB2</accession>
<dbReference type="InterPro" id="IPR001737">
    <property type="entry name" value="KsgA/Erm"/>
</dbReference>
<dbReference type="Gene3D" id="1.10.8.480">
    <property type="match status" value="1"/>
</dbReference>
<gene>
    <name evidence="13" type="ORF">FF38_08494</name>
</gene>
<evidence type="ECO:0000256" key="5">
    <source>
        <dbReference type="ARBA" id="ARBA00022884"/>
    </source>
</evidence>
<keyword evidence="2 10" id="KW-0489">Methyltransferase</keyword>
<evidence type="ECO:0000256" key="9">
    <source>
        <dbReference type="ARBA" id="ARBA00061109"/>
    </source>
</evidence>
<feature type="binding site" evidence="10">
    <location>
        <position position="106"/>
    </location>
    <ligand>
        <name>S-adenosyl-L-methionine</name>
        <dbReference type="ChEBI" id="CHEBI:59789"/>
    </ligand>
</feature>
<dbReference type="GO" id="GO:0003723">
    <property type="term" value="F:RNA binding"/>
    <property type="evidence" value="ECO:0007669"/>
    <property type="project" value="UniProtKB-UniRule"/>
</dbReference>
<dbReference type="OrthoDB" id="74991at2759"/>
<evidence type="ECO:0000256" key="4">
    <source>
        <dbReference type="ARBA" id="ARBA00022691"/>
    </source>
</evidence>
<dbReference type="PANTHER" id="PTHR11727">
    <property type="entry name" value="DIMETHYLADENOSINE TRANSFERASE"/>
    <property type="match status" value="1"/>
</dbReference>
<dbReference type="Pfam" id="PF00398">
    <property type="entry name" value="RrnaAD"/>
    <property type="match status" value="1"/>
</dbReference>
<dbReference type="InterPro" id="IPR011530">
    <property type="entry name" value="rRNA_adenine_dimethylase"/>
</dbReference>
<keyword evidence="3 10" id="KW-0808">Transferase</keyword>
<dbReference type="PROSITE" id="PS51689">
    <property type="entry name" value="SAM_RNA_A_N6_MT"/>
    <property type="match status" value="1"/>
</dbReference>
<reference evidence="13 14" key="1">
    <citation type="journal article" date="2015" name="Nat. Commun.">
        <title>Lucilia cuprina genome unlocks parasitic fly biology to underpin future interventions.</title>
        <authorList>
            <person name="Anstead C.A."/>
            <person name="Korhonen P.K."/>
            <person name="Young N.D."/>
            <person name="Hall R.S."/>
            <person name="Jex A.R."/>
            <person name="Murali S.C."/>
            <person name="Hughes D.S."/>
            <person name="Lee S.F."/>
            <person name="Perry T."/>
            <person name="Stroehlein A.J."/>
            <person name="Ansell B.R."/>
            <person name="Breugelmans B."/>
            <person name="Hofmann A."/>
            <person name="Qu J."/>
            <person name="Dugan S."/>
            <person name="Lee S.L."/>
            <person name="Chao H."/>
            <person name="Dinh H."/>
            <person name="Han Y."/>
            <person name="Doddapaneni H.V."/>
            <person name="Worley K.C."/>
            <person name="Muzny D.M."/>
            <person name="Ioannidis P."/>
            <person name="Waterhouse R.M."/>
            <person name="Zdobnov E.M."/>
            <person name="James P.J."/>
            <person name="Bagnall N.H."/>
            <person name="Kotze A.C."/>
            <person name="Gibbs R.A."/>
            <person name="Richards S."/>
            <person name="Batterham P."/>
            <person name="Gasser R.B."/>
        </authorList>
    </citation>
    <scope>NUCLEOTIDE SEQUENCE [LARGE SCALE GENOMIC DNA]</scope>
    <source>
        <strain evidence="13 14">LS</strain>
        <tissue evidence="13">Full body</tissue>
    </source>
</reference>
<dbReference type="GO" id="GO:0005730">
    <property type="term" value="C:nucleolus"/>
    <property type="evidence" value="ECO:0007669"/>
    <property type="project" value="TreeGrafter"/>
</dbReference>
<evidence type="ECO:0000256" key="10">
    <source>
        <dbReference type="PROSITE-ProRule" id="PRU01026"/>
    </source>
</evidence>
<dbReference type="EC" id="2.1.1.-" evidence="11"/>
<evidence type="ECO:0000256" key="1">
    <source>
        <dbReference type="ARBA" id="ARBA00022552"/>
    </source>
</evidence>
<sequence>MPKERTEKKSRIHNEVQKQGIVFNKDFGQHILKNPLVITSMLEKAALRPTDVVLEIGPGTGNMTVRMLEKCKKVVACEIDTRLAAELQKRVQGTPLQPKLQMLIGDFLKAELPFFDLCIANVPYQISSPLIFKLLLHRPLFRCAVLMFQREFAQRLVAKPGDKLYCRLSINTQLLARVDMLMKVGKNNFKPPPKVESSVVRLEPKNPPPPVNFTEWDGLTRIAFLRKNKTLAAAFKTNSVMEMLEKNYKLHLSLRNMPLEENFSMQDKVIGILTSLNMDNSRARSMDLDDFMRLLLAFNSEGIHFN</sequence>
<evidence type="ECO:0000256" key="11">
    <source>
        <dbReference type="RuleBase" id="RU362106"/>
    </source>
</evidence>
<dbReference type="SMART" id="SM00650">
    <property type="entry name" value="rADc"/>
    <property type="match status" value="1"/>
</dbReference>
<dbReference type="FunFam" id="1.10.8.480:FF:000002">
    <property type="entry name" value="rRNA adenine N(6)-methyltransferase"/>
    <property type="match status" value="1"/>
</dbReference>